<reference evidence="3" key="1">
    <citation type="journal article" date="2020" name="Nature">
        <title>Giant virus diversity and host interactions through global metagenomics.</title>
        <authorList>
            <person name="Schulz F."/>
            <person name="Roux S."/>
            <person name="Paez-Espino D."/>
            <person name="Jungbluth S."/>
            <person name="Walsh D.A."/>
            <person name="Denef V.J."/>
            <person name="McMahon K.D."/>
            <person name="Konstantinidis K.T."/>
            <person name="Eloe-Fadrosh E.A."/>
            <person name="Kyrpides N.C."/>
            <person name="Woyke T."/>
        </authorList>
    </citation>
    <scope>NUCLEOTIDE SEQUENCE</scope>
    <source>
        <strain evidence="3">GVMAG-M-3300024301-20</strain>
    </source>
</reference>
<evidence type="ECO:0000256" key="2">
    <source>
        <dbReference type="SAM" id="Phobius"/>
    </source>
</evidence>
<accession>A0A6C0IW08</accession>
<sequence>MTAASIDNEMDNNILQQHNDSIINKKRNTNNHNKTQKRMFKTDFNPEKVNSVLESIHNRLPDDNDMEDNYNPNGQHANAKHSENFTPLNPLAPPTMENVKMSPYNPNEPISKKEGMTNQVPQPADQSELDLQDLQSNFMNDSQVRDYYRKVMPGTNYNQQQQQTYNQHQQQQSHIQQTPMMDSTNQVLADKLNYVINLLEEQQDHKTNNVTEEVVLYSFLGVFIIFVVDSFARVGKYVR</sequence>
<feature type="region of interest" description="Disordered" evidence="1">
    <location>
        <begin position="63"/>
        <end position="108"/>
    </location>
</feature>
<name>A0A6C0IW08_9ZZZZ</name>
<keyword evidence="2" id="KW-1133">Transmembrane helix</keyword>
<keyword evidence="2" id="KW-0472">Membrane</keyword>
<keyword evidence="2" id="KW-0812">Transmembrane</keyword>
<feature type="transmembrane region" description="Helical" evidence="2">
    <location>
        <begin position="214"/>
        <end position="232"/>
    </location>
</feature>
<dbReference type="AlphaFoldDB" id="A0A6C0IW08"/>
<evidence type="ECO:0000313" key="3">
    <source>
        <dbReference type="EMBL" id="QHT96017.1"/>
    </source>
</evidence>
<evidence type="ECO:0000256" key="1">
    <source>
        <dbReference type="SAM" id="MobiDB-lite"/>
    </source>
</evidence>
<proteinExistence type="predicted"/>
<organism evidence="3">
    <name type="scientific">viral metagenome</name>
    <dbReference type="NCBI Taxonomy" id="1070528"/>
    <lineage>
        <taxon>unclassified sequences</taxon>
        <taxon>metagenomes</taxon>
        <taxon>organismal metagenomes</taxon>
    </lineage>
</organism>
<protein>
    <submittedName>
        <fullName evidence="3">Uncharacterized protein</fullName>
    </submittedName>
</protein>
<dbReference type="EMBL" id="MN740250">
    <property type="protein sequence ID" value="QHT96017.1"/>
    <property type="molecule type" value="Genomic_DNA"/>
</dbReference>